<dbReference type="PANTHER" id="PTHR35372:SF2">
    <property type="entry name" value="SF3 HELICASE DOMAIN-CONTAINING PROTEIN"/>
    <property type="match status" value="1"/>
</dbReference>
<dbReference type="InterPro" id="IPR014820">
    <property type="entry name" value="PriCT_1"/>
</dbReference>
<protein>
    <recommendedName>
        <fullName evidence="6">DNA primase/polymerase bifunctional N-terminal domain-containing protein</fullName>
    </recommendedName>
</protein>
<organism evidence="4 5">
    <name type="scientific">Geomonas silvestris</name>
    <dbReference type="NCBI Taxonomy" id="2740184"/>
    <lineage>
        <taxon>Bacteria</taxon>
        <taxon>Pseudomonadati</taxon>
        <taxon>Thermodesulfobacteriota</taxon>
        <taxon>Desulfuromonadia</taxon>
        <taxon>Geobacterales</taxon>
        <taxon>Geobacteraceae</taxon>
        <taxon>Geomonas</taxon>
    </lineage>
</organism>
<evidence type="ECO:0000259" key="2">
    <source>
        <dbReference type="SMART" id="SM00942"/>
    </source>
</evidence>
<gene>
    <name evidence="4" type="ORF">GMST_15540</name>
</gene>
<evidence type="ECO:0000313" key="4">
    <source>
        <dbReference type="EMBL" id="GFO59229.1"/>
    </source>
</evidence>
<dbReference type="InterPro" id="IPR045455">
    <property type="entry name" value="NrS-1_pol-like_helicase"/>
</dbReference>
<proteinExistence type="predicted"/>
<dbReference type="PANTHER" id="PTHR35372">
    <property type="entry name" value="ATP BINDING PROTEIN-RELATED"/>
    <property type="match status" value="1"/>
</dbReference>
<dbReference type="InterPro" id="IPR015330">
    <property type="entry name" value="DNA_primase/pol_bifunc_N"/>
</dbReference>
<accession>A0A6V8MHV0</accession>
<comment type="caution">
    <text evidence="4">The sequence shown here is derived from an EMBL/GenBank/DDBJ whole genome shotgun (WGS) entry which is preliminary data.</text>
</comment>
<evidence type="ECO:0008006" key="6">
    <source>
        <dbReference type="Google" id="ProtNLM"/>
    </source>
</evidence>
<keyword evidence="5" id="KW-1185">Reference proteome</keyword>
<evidence type="ECO:0000256" key="1">
    <source>
        <dbReference type="ARBA" id="ARBA00022801"/>
    </source>
</evidence>
<dbReference type="AlphaFoldDB" id="A0A6V8MHV0"/>
<dbReference type="InterPro" id="IPR051620">
    <property type="entry name" value="ORF904-like_C"/>
</dbReference>
<dbReference type="SUPFAM" id="SSF52540">
    <property type="entry name" value="P-loop containing nucleoside triphosphate hydrolases"/>
    <property type="match status" value="1"/>
</dbReference>
<feature type="domain" description="Primase C-terminal 1" evidence="2">
    <location>
        <begin position="178"/>
        <end position="243"/>
    </location>
</feature>
<dbReference type="Proteomes" id="UP000556026">
    <property type="component" value="Unassembled WGS sequence"/>
</dbReference>
<dbReference type="SUPFAM" id="SSF56747">
    <property type="entry name" value="Prim-pol domain"/>
    <property type="match status" value="1"/>
</dbReference>
<evidence type="ECO:0000313" key="5">
    <source>
        <dbReference type="Proteomes" id="UP000556026"/>
    </source>
</evidence>
<feature type="domain" description="DNA primase/polymerase bifunctional N-terminal" evidence="3">
    <location>
        <begin position="10"/>
        <end position="167"/>
    </location>
</feature>
<dbReference type="Pfam" id="PF08708">
    <property type="entry name" value="PriCT_1"/>
    <property type="match status" value="1"/>
</dbReference>
<dbReference type="Pfam" id="PF19263">
    <property type="entry name" value="DUF5906"/>
    <property type="match status" value="1"/>
</dbReference>
<name>A0A6V8MHV0_9BACT</name>
<reference evidence="5" key="1">
    <citation type="submission" date="2020-06" db="EMBL/GenBank/DDBJ databases">
        <title>Draft genomic sequence of Geomonas sp. Red330.</title>
        <authorList>
            <person name="Itoh H."/>
            <person name="Zhenxing X."/>
            <person name="Ushijima N."/>
            <person name="Masuda Y."/>
            <person name="Shiratori Y."/>
            <person name="Senoo K."/>
        </authorList>
    </citation>
    <scope>NUCLEOTIDE SEQUENCE [LARGE SCALE GENOMIC DNA]</scope>
    <source>
        <strain evidence="5">Red330</strain>
    </source>
</reference>
<dbReference type="SMART" id="SM00942">
    <property type="entry name" value="PriCT_1"/>
    <property type="match status" value="1"/>
</dbReference>
<dbReference type="CDD" id="cd04859">
    <property type="entry name" value="Prim_Pol"/>
    <property type="match status" value="1"/>
</dbReference>
<dbReference type="SMART" id="SM00943">
    <property type="entry name" value="Prim-Pol"/>
    <property type="match status" value="1"/>
</dbReference>
<dbReference type="RefSeq" id="WP_183354060.1">
    <property type="nucleotide sequence ID" value="NZ_BLXX01000003.1"/>
</dbReference>
<sequence>MEKINMKQAALDYAGKGIAVFPLWQNGKAPLTKNGFKDATTDPIVINQLWSQHPDANIGVPTGAVTGWLVVDVDNKNGVLGSDTLKILELQHGELPGTRQHSTPSGGYHLLFKRPNREVPCSAGKLGPGLDVRCEGGYIVAPPSVIDGGRYQALNMCETLADAPEWLVDLAVAKKAVSSSAEGMKEGGRNQHIFNVAIGCNKQGMAYEDAVEAVVAENRRCDPPLEVKEVQRTLDSAYRYEVSDVQPEIEELNRNHAVVMVGGKCRVLKEATCPVFNWPDIELSAPKDFKEFYSNRYTLVAGKQRKLGDTWFSHPNRRQYEGLIFNPGGTPKGYYNLWRGFAVEPVAGDCSLYLKHVEENIANGNKEIYDYIIGWMAHTVQHPDELVGTAIVMRGAMGVGKGVFANGFGSLFGRHYLPMNQSSQLTGKFNAHMKDVVVLLADEAFWAGDKAAEGVLKGLITEPFLTIEGKGDKAFKMKNHLHMMFATNNDWCVPAGPNERRFFVVDVSDKHQQDHVYFGAIEDEMKDGGREALLHYLMNYDLGSLDLRKFPKTSALLETKLMSLTPAQKFWYHVLETGNLLPNSESGWQDGIVESQWLYDMYVKFLQDIGVKHKASDTELGMQLGKMVASGFKKGKVTISKGVRKNCYTFQSLAECRSDFDKFINSPIDWPTEE</sequence>
<dbReference type="GO" id="GO:0016787">
    <property type="term" value="F:hydrolase activity"/>
    <property type="evidence" value="ECO:0007669"/>
    <property type="project" value="UniProtKB-KW"/>
</dbReference>
<keyword evidence="1" id="KW-0378">Hydrolase</keyword>
<dbReference type="Pfam" id="PF09250">
    <property type="entry name" value="Prim-Pol"/>
    <property type="match status" value="1"/>
</dbReference>
<dbReference type="EMBL" id="BLXX01000003">
    <property type="protein sequence ID" value="GFO59229.1"/>
    <property type="molecule type" value="Genomic_DNA"/>
</dbReference>
<evidence type="ECO:0000259" key="3">
    <source>
        <dbReference type="SMART" id="SM00943"/>
    </source>
</evidence>
<dbReference type="InterPro" id="IPR027417">
    <property type="entry name" value="P-loop_NTPase"/>
</dbReference>